<evidence type="ECO:0000313" key="3">
    <source>
        <dbReference type="Proteomes" id="UP000466730"/>
    </source>
</evidence>
<dbReference type="RefSeq" id="WP_153749604.1">
    <property type="nucleotide sequence ID" value="NZ_BAAADI010000010.1"/>
</dbReference>
<dbReference type="InterPro" id="IPR011042">
    <property type="entry name" value="6-blade_b-propeller_TolB-like"/>
</dbReference>
<accession>A0A844B7S2</accession>
<name>A0A844B7S2_9RHOB</name>
<dbReference type="InterPro" id="IPR012938">
    <property type="entry name" value="Glc/Sorbosone_DH"/>
</dbReference>
<feature type="domain" description="Glucose/Sorbosone dehydrogenase" evidence="1">
    <location>
        <begin position="49"/>
        <end position="371"/>
    </location>
</feature>
<comment type="caution">
    <text evidence="2">The sequence shown here is derived from an EMBL/GenBank/DDBJ whole genome shotgun (WGS) entry which is preliminary data.</text>
</comment>
<protein>
    <submittedName>
        <fullName evidence="2">PQQ-dependent sugar dehydrogenase</fullName>
    </submittedName>
</protein>
<dbReference type="Proteomes" id="UP000466730">
    <property type="component" value="Unassembled WGS sequence"/>
</dbReference>
<keyword evidence="3" id="KW-1185">Reference proteome</keyword>
<dbReference type="SUPFAM" id="SSF50952">
    <property type="entry name" value="Soluble quinoprotein glucose dehydrogenase"/>
    <property type="match status" value="1"/>
</dbReference>
<dbReference type="Pfam" id="PF07995">
    <property type="entry name" value="GSDH"/>
    <property type="match status" value="1"/>
</dbReference>
<dbReference type="OrthoDB" id="9770043at2"/>
<organism evidence="2 3">
    <name type="scientific">Rhodovulum strictum</name>
    <dbReference type="NCBI Taxonomy" id="58314"/>
    <lineage>
        <taxon>Bacteria</taxon>
        <taxon>Pseudomonadati</taxon>
        <taxon>Pseudomonadota</taxon>
        <taxon>Alphaproteobacteria</taxon>
        <taxon>Rhodobacterales</taxon>
        <taxon>Paracoccaceae</taxon>
        <taxon>Rhodovulum</taxon>
    </lineage>
</organism>
<dbReference type="InterPro" id="IPR011041">
    <property type="entry name" value="Quinoprot_gluc/sorb_DH_b-prop"/>
</dbReference>
<evidence type="ECO:0000313" key="2">
    <source>
        <dbReference type="EMBL" id="MRH22321.1"/>
    </source>
</evidence>
<dbReference type="PANTHER" id="PTHR19328">
    <property type="entry name" value="HEDGEHOG-INTERACTING PROTEIN"/>
    <property type="match status" value="1"/>
</dbReference>
<sequence>MQQSVSRPIRRLGALVLGIGLLATHAPDPARALESSAGTLRIETIATGLTEPWAIGFLPDGSVLVTERGGRLVRIAGGEVAEVAGLPDVAAVGQGGLLDLMVPRDFAESREIFLSYARAQGRGEGTALGVGRLSEDGTRLEGFREIFAMAPGARGGRHFGSRIVEGPEGHLFLTIGDRGEDRSAQDLGRHEGSVLRLNRDGTVPGDNPFAGQPGARPEIWSYGHRNPQGAALDLEGRLWINEHGARGGDEVNLIEKGANFGWPVISYGRHYSGLKIGEGTAKPGMEQPRHYWDPSIAPSGLAIYSGALWPQWRGHLFSGSLNSGFLSRLDPDSGFAEERLEAPQTGRLRDVREGPDGAIWFLSVTNGALYRLLPETGQ</sequence>
<dbReference type="PANTHER" id="PTHR19328:SF75">
    <property type="entry name" value="ALDOSE SUGAR DEHYDROGENASE YLII"/>
    <property type="match status" value="1"/>
</dbReference>
<reference evidence="2 3" key="1">
    <citation type="submission" date="2019-11" db="EMBL/GenBank/DDBJ databases">
        <title>Draft Whole-Genome sequence of the marine photosynthetic bacterium Rhodovulum strictum DSM 11289.</title>
        <authorList>
            <person name="Kyndt J.A."/>
            <person name="Meyer T.E."/>
        </authorList>
    </citation>
    <scope>NUCLEOTIDE SEQUENCE [LARGE SCALE GENOMIC DNA]</scope>
    <source>
        <strain evidence="2 3">DSM 11289</strain>
    </source>
</reference>
<dbReference type="Gene3D" id="2.120.10.30">
    <property type="entry name" value="TolB, C-terminal domain"/>
    <property type="match status" value="1"/>
</dbReference>
<gene>
    <name evidence="2" type="ORF">GH815_15155</name>
</gene>
<proteinExistence type="predicted"/>
<dbReference type="EMBL" id="WJPO01000028">
    <property type="protein sequence ID" value="MRH22321.1"/>
    <property type="molecule type" value="Genomic_DNA"/>
</dbReference>
<dbReference type="AlphaFoldDB" id="A0A844B7S2"/>
<evidence type="ECO:0000259" key="1">
    <source>
        <dbReference type="Pfam" id="PF07995"/>
    </source>
</evidence>